<reference evidence="2 3" key="1">
    <citation type="submission" date="2020-01" db="EMBL/GenBank/DDBJ databases">
        <title>Draft genome sequence of Aspergillus udagawae IFM 53868.</title>
        <authorList>
            <person name="Takahashi H."/>
            <person name="Yaguchi T."/>
        </authorList>
    </citation>
    <scope>NUCLEOTIDE SEQUENCE [LARGE SCALE GENOMIC DNA]</scope>
    <source>
        <strain evidence="2 3">IFM 53868</strain>
    </source>
</reference>
<evidence type="ECO:0000313" key="2">
    <source>
        <dbReference type="EMBL" id="GFF80371.1"/>
    </source>
</evidence>
<dbReference type="PANTHER" id="PTHR43329">
    <property type="entry name" value="EPOXIDE HYDROLASE"/>
    <property type="match status" value="1"/>
</dbReference>
<dbReference type="Gene3D" id="3.40.50.1820">
    <property type="entry name" value="alpha/beta hydrolase"/>
    <property type="match status" value="1"/>
</dbReference>
<protein>
    <submittedName>
        <fullName evidence="2">Epoxide hydrolase 3</fullName>
    </submittedName>
</protein>
<dbReference type="InterPro" id="IPR029058">
    <property type="entry name" value="AB_hydrolase_fold"/>
</dbReference>
<dbReference type="Pfam" id="PF00561">
    <property type="entry name" value="Abhydrolase_1"/>
    <property type="match status" value="1"/>
</dbReference>
<accession>A0ABQ1AEQ1</accession>
<evidence type="ECO:0000259" key="1">
    <source>
        <dbReference type="Pfam" id="PF00561"/>
    </source>
</evidence>
<keyword evidence="2" id="KW-0378">Hydrolase</keyword>
<dbReference type="InterPro" id="IPR000073">
    <property type="entry name" value="AB_hydrolase_1"/>
</dbReference>
<feature type="domain" description="AB hydrolase-1" evidence="1">
    <location>
        <begin position="97"/>
        <end position="214"/>
    </location>
</feature>
<dbReference type="EMBL" id="BLKG01000020">
    <property type="protein sequence ID" value="GFF80371.1"/>
    <property type="molecule type" value="Genomic_DNA"/>
</dbReference>
<dbReference type="GO" id="GO:0016787">
    <property type="term" value="F:hydrolase activity"/>
    <property type="evidence" value="ECO:0007669"/>
    <property type="project" value="UniProtKB-KW"/>
</dbReference>
<organism evidence="2 3">
    <name type="scientific">Aspergillus udagawae</name>
    <dbReference type="NCBI Taxonomy" id="91492"/>
    <lineage>
        <taxon>Eukaryota</taxon>
        <taxon>Fungi</taxon>
        <taxon>Dikarya</taxon>
        <taxon>Ascomycota</taxon>
        <taxon>Pezizomycotina</taxon>
        <taxon>Eurotiomycetes</taxon>
        <taxon>Eurotiomycetidae</taxon>
        <taxon>Eurotiales</taxon>
        <taxon>Aspergillaceae</taxon>
        <taxon>Aspergillus</taxon>
        <taxon>Aspergillus subgen. Fumigati</taxon>
    </lineage>
</organism>
<name>A0ABQ1AEQ1_9EURO</name>
<keyword evidence="3" id="KW-1185">Reference proteome</keyword>
<gene>
    <name evidence="2" type="ORF">IFM53868_02842</name>
</gene>
<dbReference type="Proteomes" id="UP000465266">
    <property type="component" value="Unassembled WGS sequence"/>
</dbReference>
<proteinExistence type="predicted"/>
<comment type="caution">
    <text evidence="2">The sequence shown here is derived from an EMBL/GenBank/DDBJ whole genome shotgun (WGS) entry which is preliminary data.</text>
</comment>
<sequence>MAGRLANSFKSAVVFAYGFLTLILYGLQAVKKGLFFKRPTEKEKLELQLARDRFWNLSKECFGLSHHILTLRNGFKFHYLCNDSPENSTASQKPLAIFIHGFPDSWAVWRYIVSSSSLQSAATLVVIDLPGYGGSDTLDKYSATNILESLTEFIIAIRAKYGIDTETGNNQRRTIIVGHDWGCVISTRLAAEAPQLADRFIVTNGPVPGLAAANIRRLLSSSSKMFKTSIRSPIRSRSTLIKAIRSLWPVFRQLKRSGYIFVMQLPMGFVKYFGSGGNFSFLKAVHQTSHGDVDFTARDAAECMASTMGPSTEECKTRTAEGDDYPVSVKEERALSNFQHMVGYYRDGAALGRWYKSIQTIADLHSIAGGNELRRLGSGAGLFDEGPTGALKASSTILWGKADVALDPQICLDGISDYLVYNSEVVMLPQSRHFTPLERQSRVAIEKTVEWAVKGEREDIGAVVQACYPEAVVIVRKNVR</sequence>
<evidence type="ECO:0000313" key="3">
    <source>
        <dbReference type="Proteomes" id="UP000465266"/>
    </source>
</evidence>
<dbReference type="SUPFAM" id="SSF53474">
    <property type="entry name" value="alpha/beta-Hydrolases"/>
    <property type="match status" value="1"/>
</dbReference>